<dbReference type="IntAct" id="A0A1D6EBP2">
    <property type="interactions" value="4"/>
</dbReference>
<protein>
    <submittedName>
        <fullName evidence="1">Uncharacterized protein</fullName>
    </submittedName>
</protein>
<dbReference type="EMBL" id="CM007648">
    <property type="protein sequence ID" value="ONM17756.1"/>
    <property type="molecule type" value="Genomic_DNA"/>
</dbReference>
<gene>
    <name evidence="1" type="ORF">ZEAMMB73_Zm00001d003809</name>
</gene>
<name>A0A1D6EBP2_MAIZE</name>
<dbReference type="PaxDb" id="4577-GRMZM2G438811_P01"/>
<accession>A0A1D6EBP2</accession>
<dbReference type="AlphaFoldDB" id="A0A1D6EBP2"/>
<reference evidence="1" key="1">
    <citation type="submission" date="2015-12" db="EMBL/GenBank/DDBJ databases">
        <title>Update maize B73 reference genome by single molecule sequencing technologies.</title>
        <authorList>
            <consortium name="Maize Genome Sequencing Project"/>
            <person name="Ware D."/>
        </authorList>
    </citation>
    <scope>NUCLEOTIDE SEQUENCE [LARGE SCALE GENOMIC DNA]</scope>
    <source>
        <tissue evidence="1">Seedling</tissue>
    </source>
</reference>
<evidence type="ECO:0000313" key="1">
    <source>
        <dbReference type="EMBL" id="ONM17756.1"/>
    </source>
</evidence>
<organism evidence="1">
    <name type="scientific">Zea mays</name>
    <name type="common">Maize</name>
    <dbReference type="NCBI Taxonomy" id="4577"/>
    <lineage>
        <taxon>Eukaryota</taxon>
        <taxon>Viridiplantae</taxon>
        <taxon>Streptophyta</taxon>
        <taxon>Embryophyta</taxon>
        <taxon>Tracheophyta</taxon>
        <taxon>Spermatophyta</taxon>
        <taxon>Magnoliopsida</taxon>
        <taxon>Liliopsida</taxon>
        <taxon>Poales</taxon>
        <taxon>Poaceae</taxon>
        <taxon>PACMAD clade</taxon>
        <taxon>Panicoideae</taxon>
        <taxon>Andropogonodae</taxon>
        <taxon>Andropogoneae</taxon>
        <taxon>Tripsacinae</taxon>
        <taxon>Zea</taxon>
    </lineage>
</organism>
<proteinExistence type="predicted"/>
<sequence length="176" mass="19749">MAYKTCGYENCPRKTFEKKGSLTGASFIQKRENSYKSQLIFASHRDISNPGECLKQTWRRSDRGEGDNRLGGGHQLPPGTPHTWYPSNTTGFRFALAGVYDKIQALLDHDTAINGATPTVALIEERDSDAEWHLQEERCIPCPKREAWDPAAGHGDDGDLRDARSGAACLRRSRWR</sequence>
<dbReference type="InParanoid" id="A0A1D6EBP2"/>